<evidence type="ECO:0000256" key="5">
    <source>
        <dbReference type="ARBA" id="ARBA00022840"/>
    </source>
</evidence>
<dbReference type="InterPro" id="IPR003439">
    <property type="entry name" value="ABC_transporter-like_ATP-bd"/>
</dbReference>
<proteinExistence type="predicted"/>
<dbReference type="CDD" id="cd07346">
    <property type="entry name" value="ABC_6TM_exporters"/>
    <property type="match status" value="1"/>
</dbReference>
<evidence type="ECO:0000313" key="11">
    <source>
        <dbReference type="EMBL" id="OGI68620.1"/>
    </source>
</evidence>
<evidence type="ECO:0000256" key="2">
    <source>
        <dbReference type="ARBA" id="ARBA00022448"/>
    </source>
</evidence>
<dbReference type="PROSITE" id="PS00211">
    <property type="entry name" value="ABC_TRANSPORTER_1"/>
    <property type="match status" value="1"/>
</dbReference>
<evidence type="ECO:0000259" key="10">
    <source>
        <dbReference type="PROSITE" id="PS50929"/>
    </source>
</evidence>
<keyword evidence="3 8" id="KW-0812">Transmembrane</keyword>
<feature type="domain" description="ABC transporter" evidence="9">
    <location>
        <begin position="321"/>
        <end position="555"/>
    </location>
</feature>
<evidence type="ECO:0000256" key="6">
    <source>
        <dbReference type="ARBA" id="ARBA00022989"/>
    </source>
</evidence>
<dbReference type="PANTHER" id="PTHR43394">
    <property type="entry name" value="ATP-DEPENDENT PERMEASE MDL1, MITOCHONDRIAL"/>
    <property type="match status" value="1"/>
</dbReference>
<dbReference type="SUPFAM" id="SSF90123">
    <property type="entry name" value="ABC transporter transmembrane region"/>
    <property type="match status" value="1"/>
</dbReference>
<keyword evidence="5" id="KW-0067">ATP-binding</keyword>
<dbReference type="GO" id="GO:0005886">
    <property type="term" value="C:plasma membrane"/>
    <property type="evidence" value="ECO:0007669"/>
    <property type="project" value="UniProtKB-SubCell"/>
</dbReference>
<dbReference type="InterPro" id="IPR036640">
    <property type="entry name" value="ABC1_TM_sf"/>
</dbReference>
<feature type="transmembrane region" description="Helical" evidence="8">
    <location>
        <begin position="143"/>
        <end position="163"/>
    </location>
</feature>
<dbReference type="Pfam" id="PF00664">
    <property type="entry name" value="ABC_membrane"/>
    <property type="match status" value="1"/>
</dbReference>
<feature type="domain" description="ABC transmembrane type-1" evidence="10">
    <location>
        <begin position="1"/>
        <end position="287"/>
    </location>
</feature>
<sequence>MLVGFSLRIFFAEIITPLYFKKIVDIFSLGIGDNSTTSNEIFQLFVIIVAIHILVFFIARFTKFIFLKFEIDVIRDLRNFAFQKIEQNSPTFFSNTFAGSLVTKARRFVTGFEIAFDIFVYNFLKFFVILVGVFTVLLYQSPMISLVFGIWIVIHISVVSFFVKKKMTYDLLEAEQDSKISGRLSDVFSNILAVKFFSARKSEINSYSKYTEEGAKRSRKASFLGVKIDLLQHLFIICVQSVTLYIMITLWIEGKMTVGTIVLIETYMTIVAINLWEFGNSLTKFMKSASDMKEMVDIFEIVPDILDPKNSEIIKMKEGHIVFKDVSFKYQLGEEVLSNFNLDIKPGERVGIVGHSGAGKSTFTKLLLRANDITSGAITIDDQDIRNVTQDDLRTVVSYVPQEPILFHRPIKENINYGKPNASEQEIIEVAKKAHADEFVSKLPHGYDTLVGERGVKLSGGERQRVAIARAMLKDSPILVLDEATSSLDSISESYIQEAFGELMKGKTTIVIAHRLSTIQKMDRIIVLDKGQIVEEGTHKNLLKKKGFYAELWEHQTGGFLD</sequence>
<dbReference type="PROSITE" id="PS50893">
    <property type="entry name" value="ABC_TRANSPORTER_2"/>
    <property type="match status" value="1"/>
</dbReference>
<organism evidence="11 12">
    <name type="scientific">Candidatus Nomurabacteria bacterium RIFCSPHIGHO2_01_FULL_42_15</name>
    <dbReference type="NCBI Taxonomy" id="1801742"/>
    <lineage>
        <taxon>Bacteria</taxon>
        <taxon>Candidatus Nomuraibacteriota</taxon>
    </lineage>
</organism>
<dbReference type="GO" id="GO:0016887">
    <property type="term" value="F:ATP hydrolysis activity"/>
    <property type="evidence" value="ECO:0007669"/>
    <property type="project" value="InterPro"/>
</dbReference>
<evidence type="ECO:0000259" key="9">
    <source>
        <dbReference type="PROSITE" id="PS50893"/>
    </source>
</evidence>
<reference evidence="11 12" key="1">
    <citation type="journal article" date="2016" name="Nat. Commun.">
        <title>Thousands of microbial genomes shed light on interconnected biogeochemical processes in an aquifer system.</title>
        <authorList>
            <person name="Anantharaman K."/>
            <person name="Brown C.T."/>
            <person name="Hug L.A."/>
            <person name="Sharon I."/>
            <person name="Castelle C.J."/>
            <person name="Probst A.J."/>
            <person name="Thomas B.C."/>
            <person name="Singh A."/>
            <person name="Wilkins M.J."/>
            <person name="Karaoz U."/>
            <person name="Brodie E.L."/>
            <person name="Williams K.H."/>
            <person name="Hubbard S.S."/>
            <person name="Banfield J.F."/>
        </authorList>
    </citation>
    <scope>NUCLEOTIDE SEQUENCE [LARGE SCALE GENOMIC DNA]</scope>
</reference>
<keyword evidence="2" id="KW-0813">Transport</keyword>
<dbReference type="EMBL" id="MFTS01000003">
    <property type="protein sequence ID" value="OGI68620.1"/>
    <property type="molecule type" value="Genomic_DNA"/>
</dbReference>
<accession>A0A1F6VG73</accession>
<dbReference type="InterPro" id="IPR003593">
    <property type="entry name" value="AAA+_ATPase"/>
</dbReference>
<dbReference type="GO" id="GO:0005524">
    <property type="term" value="F:ATP binding"/>
    <property type="evidence" value="ECO:0007669"/>
    <property type="project" value="UniProtKB-KW"/>
</dbReference>
<evidence type="ECO:0000313" key="12">
    <source>
        <dbReference type="Proteomes" id="UP000178235"/>
    </source>
</evidence>
<feature type="transmembrane region" description="Helical" evidence="8">
    <location>
        <begin position="258"/>
        <end position="278"/>
    </location>
</feature>
<dbReference type="SMART" id="SM00382">
    <property type="entry name" value="AAA"/>
    <property type="match status" value="1"/>
</dbReference>
<comment type="caution">
    <text evidence="11">The sequence shown here is derived from an EMBL/GenBank/DDBJ whole genome shotgun (WGS) entry which is preliminary data.</text>
</comment>
<dbReference type="Gene3D" id="1.20.1560.10">
    <property type="entry name" value="ABC transporter type 1, transmembrane domain"/>
    <property type="match status" value="1"/>
</dbReference>
<feature type="transmembrane region" description="Helical" evidence="8">
    <location>
        <begin position="114"/>
        <end position="137"/>
    </location>
</feature>
<evidence type="ECO:0000256" key="7">
    <source>
        <dbReference type="ARBA" id="ARBA00023136"/>
    </source>
</evidence>
<dbReference type="AlphaFoldDB" id="A0A1F6VG73"/>
<keyword evidence="4" id="KW-0547">Nucleotide-binding</keyword>
<dbReference type="Gene3D" id="3.40.50.300">
    <property type="entry name" value="P-loop containing nucleotide triphosphate hydrolases"/>
    <property type="match status" value="1"/>
</dbReference>
<keyword evidence="7 8" id="KW-0472">Membrane</keyword>
<feature type="transmembrane region" description="Helical" evidence="8">
    <location>
        <begin position="41"/>
        <end position="59"/>
    </location>
</feature>
<evidence type="ECO:0008006" key="13">
    <source>
        <dbReference type="Google" id="ProtNLM"/>
    </source>
</evidence>
<evidence type="ECO:0000256" key="4">
    <source>
        <dbReference type="ARBA" id="ARBA00022741"/>
    </source>
</evidence>
<dbReference type="InterPro" id="IPR027417">
    <property type="entry name" value="P-loop_NTPase"/>
</dbReference>
<evidence type="ECO:0000256" key="8">
    <source>
        <dbReference type="SAM" id="Phobius"/>
    </source>
</evidence>
<evidence type="ECO:0000256" key="1">
    <source>
        <dbReference type="ARBA" id="ARBA00004651"/>
    </source>
</evidence>
<name>A0A1F6VG73_9BACT</name>
<dbReference type="Proteomes" id="UP000178235">
    <property type="component" value="Unassembled WGS sequence"/>
</dbReference>
<gene>
    <name evidence="11" type="ORF">A2738_00800</name>
</gene>
<dbReference type="PANTHER" id="PTHR43394:SF1">
    <property type="entry name" value="ATP-BINDING CASSETTE SUB-FAMILY B MEMBER 10, MITOCHONDRIAL"/>
    <property type="match status" value="1"/>
</dbReference>
<dbReference type="InterPro" id="IPR039421">
    <property type="entry name" value="Type_1_exporter"/>
</dbReference>
<dbReference type="PROSITE" id="PS50929">
    <property type="entry name" value="ABC_TM1F"/>
    <property type="match status" value="1"/>
</dbReference>
<dbReference type="InterPro" id="IPR011527">
    <property type="entry name" value="ABC1_TM_dom"/>
</dbReference>
<keyword evidence="6 8" id="KW-1133">Transmembrane helix</keyword>
<evidence type="ECO:0000256" key="3">
    <source>
        <dbReference type="ARBA" id="ARBA00022692"/>
    </source>
</evidence>
<dbReference type="GO" id="GO:0015421">
    <property type="term" value="F:ABC-type oligopeptide transporter activity"/>
    <property type="evidence" value="ECO:0007669"/>
    <property type="project" value="TreeGrafter"/>
</dbReference>
<dbReference type="FunFam" id="3.40.50.300:FF:000287">
    <property type="entry name" value="Multidrug ABC transporter ATP-binding protein"/>
    <property type="match status" value="1"/>
</dbReference>
<comment type="subcellular location">
    <subcellularLocation>
        <location evidence="1">Cell membrane</location>
        <topology evidence="1">Multi-pass membrane protein</topology>
    </subcellularLocation>
</comment>
<dbReference type="SUPFAM" id="SSF52540">
    <property type="entry name" value="P-loop containing nucleoside triphosphate hydrolases"/>
    <property type="match status" value="1"/>
</dbReference>
<dbReference type="Pfam" id="PF00005">
    <property type="entry name" value="ABC_tran"/>
    <property type="match status" value="1"/>
</dbReference>
<dbReference type="InterPro" id="IPR017871">
    <property type="entry name" value="ABC_transporter-like_CS"/>
</dbReference>
<feature type="transmembrane region" description="Helical" evidence="8">
    <location>
        <begin position="230"/>
        <end position="252"/>
    </location>
</feature>
<protein>
    <recommendedName>
        <fullName evidence="13">ABC transporter ATP-binding protein</fullName>
    </recommendedName>
</protein>